<dbReference type="GO" id="GO:0009116">
    <property type="term" value="P:nucleoside metabolic process"/>
    <property type="evidence" value="ECO:0007669"/>
    <property type="project" value="InterPro"/>
</dbReference>
<dbReference type="GO" id="GO:0003824">
    <property type="term" value="F:catalytic activity"/>
    <property type="evidence" value="ECO:0007669"/>
    <property type="project" value="InterPro"/>
</dbReference>
<dbReference type="AlphaFoldDB" id="A0A450RX11"/>
<dbReference type="Gene3D" id="3.40.50.1580">
    <property type="entry name" value="Nucleoside phosphorylase domain"/>
    <property type="match status" value="1"/>
</dbReference>
<protein>
    <recommendedName>
        <fullName evidence="3">Phosphorylase superfamily protein</fullName>
    </recommendedName>
</protein>
<evidence type="ECO:0000313" key="1">
    <source>
        <dbReference type="EMBL" id="VFJ43628.1"/>
    </source>
</evidence>
<name>A0A450RX11_9GAMM</name>
<evidence type="ECO:0000313" key="2">
    <source>
        <dbReference type="EMBL" id="VFJ47717.1"/>
    </source>
</evidence>
<dbReference type="EMBL" id="CAADEY010000006">
    <property type="protein sequence ID" value="VFJ43628.1"/>
    <property type="molecule type" value="Genomic_DNA"/>
</dbReference>
<gene>
    <name evidence="2" type="ORF">BECKDK2373B_GA0170837_101824</name>
    <name evidence="1" type="ORF">BECKDK2373C_GA0170839_100614</name>
</gene>
<sequence>MESAAVAKVASETGKPFIVIRSIFDTFAMGLPVSALGAADPYGNVSMLKLISGLLKNPKEIIHYPALIRSSIRAEKGLRKVRELCGDELRCDFLSTVDAENPVASLGRPFFRLIPRWSFTRWGSGPIASMESKANMTY</sequence>
<accession>A0A450RX11</accession>
<reference evidence="1" key="1">
    <citation type="submission" date="2019-02" db="EMBL/GenBank/DDBJ databases">
        <authorList>
            <person name="Gruber-Vodicka R. H."/>
            <person name="Seah K. B. B."/>
        </authorList>
    </citation>
    <scope>NUCLEOTIDE SEQUENCE</scope>
    <source>
        <strain evidence="1">BECK_DK161</strain>
        <strain evidence="2">BECK_DK47</strain>
    </source>
</reference>
<dbReference type="EMBL" id="CAADEX010000018">
    <property type="protein sequence ID" value="VFJ47717.1"/>
    <property type="molecule type" value="Genomic_DNA"/>
</dbReference>
<proteinExistence type="predicted"/>
<evidence type="ECO:0008006" key="3">
    <source>
        <dbReference type="Google" id="ProtNLM"/>
    </source>
</evidence>
<dbReference type="SUPFAM" id="SSF53167">
    <property type="entry name" value="Purine and uridine phosphorylases"/>
    <property type="match status" value="1"/>
</dbReference>
<dbReference type="InterPro" id="IPR035994">
    <property type="entry name" value="Nucleoside_phosphorylase_sf"/>
</dbReference>
<organism evidence="1">
    <name type="scientific">Candidatus Kentrum sp. DK</name>
    <dbReference type="NCBI Taxonomy" id="2126562"/>
    <lineage>
        <taxon>Bacteria</taxon>
        <taxon>Pseudomonadati</taxon>
        <taxon>Pseudomonadota</taxon>
        <taxon>Gammaproteobacteria</taxon>
        <taxon>Candidatus Kentrum</taxon>
    </lineage>
</organism>